<feature type="transmembrane region" description="Helical" evidence="1">
    <location>
        <begin position="45"/>
        <end position="67"/>
    </location>
</feature>
<keyword evidence="1" id="KW-0812">Transmembrane</keyword>
<name>A0A0E9WF98_ANGAN</name>
<accession>A0A0E9WF98</accession>
<keyword evidence="1" id="KW-0472">Membrane</keyword>
<protein>
    <submittedName>
        <fullName evidence="2">Uncharacterized protein</fullName>
    </submittedName>
</protein>
<reference evidence="2" key="2">
    <citation type="journal article" date="2015" name="Fish Shellfish Immunol.">
        <title>Early steps in the European eel (Anguilla anguilla)-Vibrio vulnificus interaction in the gills: Role of the RtxA13 toxin.</title>
        <authorList>
            <person name="Callol A."/>
            <person name="Pajuelo D."/>
            <person name="Ebbesson L."/>
            <person name="Teles M."/>
            <person name="MacKenzie S."/>
            <person name="Amaro C."/>
        </authorList>
    </citation>
    <scope>NUCLEOTIDE SEQUENCE</scope>
</reference>
<proteinExistence type="predicted"/>
<keyword evidence="1" id="KW-1133">Transmembrane helix</keyword>
<organism evidence="2">
    <name type="scientific">Anguilla anguilla</name>
    <name type="common">European freshwater eel</name>
    <name type="synonym">Muraena anguilla</name>
    <dbReference type="NCBI Taxonomy" id="7936"/>
    <lineage>
        <taxon>Eukaryota</taxon>
        <taxon>Metazoa</taxon>
        <taxon>Chordata</taxon>
        <taxon>Craniata</taxon>
        <taxon>Vertebrata</taxon>
        <taxon>Euteleostomi</taxon>
        <taxon>Actinopterygii</taxon>
        <taxon>Neopterygii</taxon>
        <taxon>Teleostei</taxon>
        <taxon>Anguilliformes</taxon>
        <taxon>Anguillidae</taxon>
        <taxon>Anguilla</taxon>
    </lineage>
</organism>
<evidence type="ECO:0000313" key="2">
    <source>
        <dbReference type="EMBL" id="JAH89069.1"/>
    </source>
</evidence>
<dbReference type="AlphaFoldDB" id="A0A0E9WF98"/>
<dbReference type="EMBL" id="GBXM01019508">
    <property type="protein sequence ID" value="JAH89069.1"/>
    <property type="molecule type" value="Transcribed_RNA"/>
</dbReference>
<feature type="transmembrane region" description="Helical" evidence="1">
    <location>
        <begin position="87"/>
        <end position="103"/>
    </location>
</feature>
<sequence>MRRAAMFCWRAVVSSLVSTHEYHSCFVFFLLWTHKHRTQASSKDFSRPFVVTLGFLLTSFSIAQNLITEFPPFVDNLSYCGLMSTLAFRYTFVAFSSFMNLYSSSKFL</sequence>
<evidence type="ECO:0000256" key="1">
    <source>
        <dbReference type="SAM" id="Phobius"/>
    </source>
</evidence>
<reference evidence="2" key="1">
    <citation type="submission" date="2014-11" db="EMBL/GenBank/DDBJ databases">
        <authorList>
            <person name="Amaro Gonzalez C."/>
        </authorList>
    </citation>
    <scope>NUCLEOTIDE SEQUENCE</scope>
</reference>